<dbReference type="AlphaFoldDB" id="A0A0F9G997"/>
<gene>
    <name evidence="1" type="ORF">LCGC14_1856440</name>
</gene>
<protein>
    <submittedName>
        <fullName evidence="1">Uncharacterized protein</fullName>
    </submittedName>
</protein>
<evidence type="ECO:0000313" key="1">
    <source>
        <dbReference type="EMBL" id="KKL95253.1"/>
    </source>
</evidence>
<reference evidence="1" key="1">
    <citation type="journal article" date="2015" name="Nature">
        <title>Complex archaea that bridge the gap between prokaryotes and eukaryotes.</title>
        <authorList>
            <person name="Spang A."/>
            <person name="Saw J.H."/>
            <person name="Jorgensen S.L."/>
            <person name="Zaremba-Niedzwiedzka K."/>
            <person name="Martijn J."/>
            <person name="Lind A.E."/>
            <person name="van Eijk R."/>
            <person name="Schleper C."/>
            <person name="Guy L."/>
            <person name="Ettema T.J."/>
        </authorList>
    </citation>
    <scope>NUCLEOTIDE SEQUENCE</scope>
</reference>
<organism evidence="1">
    <name type="scientific">marine sediment metagenome</name>
    <dbReference type="NCBI Taxonomy" id="412755"/>
    <lineage>
        <taxon>unclassified sequences</taxon>
        <taxon>metagenomes</taxon>
        <taxon>ecological metagenomes</taxon>
    </lineage>
</organism>
<proteinExistence type="predicted"/>
<accession>A0A0F9G997</accession>
<name>A0A0F9G997_9ZZZZ</name>
<comment type="caution">
    <text evidence="1">The sequence shown here is derived from an EMBL/GenBank/DDBJ whole genome shotgun (WGS) entry which is preliminary data.</text>
</comment>
<dbReference type="EMBL" id="LAZR01018722">
    <property type="protein sequence ID" value="KKL95253.1"/>
    <property type="molecule type" value="Genomic_DNA"/>
</dbReference>
<sequence>MTIKYIEERAELAWRKIPDIPLIALSLRDTDGHGHVKEWLEENIQNTVYVLIDDQGDFHKFGLSGPHSEILIVFLAKED</sequence>
<feature type="non-terminal residue" evidence="1">
    <location>
        <position position="79"/>
    </location>
</feature>